<keyword evidence="3" id="KW-1185">Reference proteome</keyword>
<dbReference type="EMBL" id="CP003418">
    <property type="protein sequence ID" value="AFH50285.1"/>
    <property type="molecule type" value="Genomic_DNA"/>
</dbReference>
<dbReference type="STRING" id="945713.IALB_2582"/>
<dbReference type="Proteomes" id="UP000007394">
    <property type="component" value="Chromosome"/>
</dbReference>
<dbReference type="OrthoDB" id="9807496at2"/>
<evidence type="ECO:0008006" key="4">
    <source>
        <dbReference type="Google" id="ProtNLM"/>
    </source>
</evidence>
<dbReference type="eggNOG" id="ENOG502Z858">
    <property type="taxonomic scope" value="Bacteria"/>
</dbReference>
<dbReference type="Gene3D" id="2.60.40.10">
    <property type="entry name" value="Immunoglobulins"/>
    <property type="match status" value="1"/>
</dbReference>
<accession>I0AMS8</accession>
<protein>
    <recommendedName>
        <fullName evidence="4">T9SS type A sorting domain-containing protein</fullName>
    </recommendedName>
</protein>
<evidence type="ECO:0000313" key="2">
    <source>
        <dbReference type="EMBL" id="AFH50285.1"/>
    </source>
</evidence>
<sequence length="1039" mass="116357">MLKKIIILAVIVFTEISFSQITPQTQLYREEPKGNIQYRREGVMDGNQIRTLFYNNGEVGQWPYQPSGEWPKGSGHSYLDGVCVLIASEVTAPGNGQTIHPLETSYREWMDKDPSTGEIWGLEPVPGYVNPSSTKPAINTDPKTWPDYWPVALNLTPEWNGFWYGYFGRGVLNSDFETFFVMDDSRDKEFTRTPFNYFPIASDQDRGGLGVRVEVRGFQWSHVLAEDIIFWHYDIVNISDFDYPTTLFGFYTDCGVGGTDDSEDDNASFDLRLDLAYCFDSNGLGVPDNWKTGYYGYAYLESPGNGYDNIDNDEDGMIDERRDDGIDNDGDWLPYTDLNGNGKWDPEENEPLNNDVGKDGVGPFDRQYSGPDEGEGDGIPTDGEPNFDKTDKDESDQIGLTAVSIYRLGQGGTGGGWPKDDESMWLKMNAGTFDTSLQRANISMVFSSGPFPLKQNLRERFSMALVFGEDLDDIMFNKETVQQIYNANYNFSKPPIKPKLTAIPGDQKVILYWDNIAEESRDPFLGYQNGDPTQGYKKDFEGYLIYRSTEPEFNDIKVITDSKGSPKYWKPIAQFDLKDGIKGPDPVGINGAHFWRGDDTGLQYSYVDTDVKNGVKYYYACVSYDMGDPNFGTAGLQPSECTKIITEDFAGNLQFVDINCAVVVPNAPVAGYVPPQIQGDIKHVSEGAGTGSLQLNVLDPRVVLEGSQYTIEFNSSNDYPLYHTRSYRIIKTYNSLTDTILTVDSTYIGPDRISPPFDGMALTILNDTTVAIIDSLTGWMVGNSNLIIYPFPDATPIRGIPWPADYEITFYDTPQDTTYIQSPPLYRRFPVNLKVWNKTEGKYSKVAVKDNDGSQSLTIGDQIQILEFQGAISPSNVRFAWNLTYDAPADPNATPNYPVNGDKFLITTSKQFKSGDKFIFSTKAVNVDKNLAKEQLSKIDVVPNPYLGAAVWERRNLNSTGRGDRKIDFINLPNQCTIRIYTVTGQLIKTLYKDSGYLDGTISWNLVTDDGMDAAYGVYVYHVDAPGVGEYIGKFALIK</sequence>
<evidence type="ECO:0000313" key="3">
    <source>
        <dbReference type="Proteomes" id="UP000007394"/>
    </source>
</evidence>
<dbReference type="KEGG" id="ial:IALB_2582"/>
<feature type="region of interest" description="Disordered" evidence="1">
    <location>
        <begin position="339"/>
        <end position="395"/>
    </location>
</feature>
<dbReference type="InterPro" id="IPR013783">
    <property type="entry name" value="Ig-like_fold"/>
</dbReference>
<reference evidence="2 3" key="1">
    <citation type="journal article" date="2012" name="Front. Microbiol.">
        <title>Complete genome of Ignavibacterium album, a metabolically versatile, flagellated, facultative anaerobe from the phylum Chlorobi.</title>
        <authorList>
            <person name="Liu Z."/>
            <person name="Frigaard N.-U."/>
            <person name="Vogl K."/>
            <person name="Iino T."/>
            <person name="Ohkuma M."/>
            <person name="Overmann J."/>
            <person name="Bryant D.A."/>
        </authorList>
    </citation>
    <scope>NUCLEOTIDE SEQUENCE [LARGE SCALE GENOMIC DNA]</scope>
    <source>
        <strain evidence="3">DSM 19864 / JCM 16511 / NBRC 101810 / Mat9-16</strain>
    </source>
</reference>
<evidence type="ECO:0000256" key="1">
    <source>
        <dbReference type="SAM" id="MobiDB-lite"/>
    </source>
</evidence>
<dbReference type="AlphaFoldDB" id="I0AMS8"/>
<dbReference type="Gene3D" id="2.60.40.4070">
    <property type="match status" value="1"/>
</dbReference>
<name>I0AMS8_IGNAJ</name>
<dbReference type="HOGENOM" id="CLU_276788_0_0_10"/>
<organism evidence="2 3">
    <name type="scientific">Ignavibacterium album (strain DSM 19864 / JCM 16511 / NBRC 101810 / Mat9-16)</name>
    <dbReference type="NCBI Taxonomy" id="945713"/>
    <lineage>
        <taxon>Bacteria</taxon>
        <taxon>Pseudomonadati</taxon>
        <taxon>Ignavibacteriota</taxon>
        <taxon>Ignavibacteria</taxon>
        <taxon>Ignavibacteriales</taxon>
        <taxon>Ignavibacteriaceae</taxon>
        <taxon>Ignavibacterium</taxon>
    </lineage>
</organism>
<gene>
    <name evidence="2" type="ordered locus">IALB_2582</name>
</gene>
<proteinExistence type="predicted"/>
<dbReference type="RefSeq" id="WP_014561427.1">
    <property type="nucleotide sequence ID" value="NC_017464.1"/>
</dbReference>